<dbReference type="Gene3D" id="3.10.129.10">
    <property type="entry name" value="Hotdog Thioesterase"/>
    <property type="match status" value="1"/>
</dbReference>
<reference evidence="2" key="1">
    <citation type="submission" date="2020-05" db="EMBL/GenBank/DDBJ databases">
        <authorList>
            <person name="Chiriac C."/>
            <person name="Salcher M."/>
            <person name="Ghai R."/>
            <person name="Kavagutti S V."/>
        </authorList>
    </citation>
    <scope>NUCLEOTIDE SEQUENCE</scope>
</reference>
<dbReference type="PANTHER" id="PTHR43841">
    <property type="entry name" value="3-HYDROXYACYL-THIOESTER DEHYDRATASE HTDX-RELATED"/>
    <property type="match status" value="1"/>
</dbReference>
<dbReference type="Pfam" id="PF01575">
    <property type="entry name" value="MaoC_dehydratas"/>
    <property type="match status" value="1"/>
</dbReference>
<proteinExistence type="predicted"/>
<dbReference type="InterPro" id="IPR029069">
    <property type="entry name" value="HotDog_dom_sf"/>
</dbReference>
<evidence type="ECO:0000259" key="1">
    <source>
        <dbReference type="Pfam" id="PF01575"/>
    </source>
</evidence>
<dbReference type="GO" id="GO:0005835">
    <property type="term" value="C:fatty acid synthase complex"/>
    <property type="evidence" value="ECO:0007669"/>
    <property type="project" value="InterPro"/>
</dbReference>
<protein>
    <submittedName>
        <fullName evidence="2">Unannotated protein</fullName>
    </submittedName>
</protein>
<dbReference type="EMBL" id="CAEZSV010000067">
    <property type="protein sequence ID" value="CAB4551661.1"/>
    <property type="molecule type" value="Genomic_DNA"/>
</dbReference>
<feature type="domain" description="MaoC-like" evidence="1">
    <location>
        <begin position="10"/>
        <end position="71"/>
    </location>
</feature>
<dbReference type="InterPro" id="IPR002539">
    <property type="entry name" value="MaoC-like_dom"/>
</dbReference>
<evidence type="ECO:0000313" key="2">
    <source>
        <dbReference type="EMBL" id="CAB4551661.1"/>
    </source>
</evidence>
<dbReference type="PRINTS" id="PR01483">
    <property type="entry name" value="FASYNTHASE"/>
</dbReference>
<dbReference type="GO" id="GO:0006633">
    <property type="term" value="P:fatty acid biosynthetic process"/>
    <property type="evidence" value="ECO:0007669"/>
    <property type="project" value="InterPro"/>
</dbReference>
<dbReference type="AlphaFoldDB" id="A0A6J6CJV7"/>
<sequence length="77" mass="8485">MSWSVGHEFTEKTFTVNRSDLKQYADASGDQNPIHQDEAFAQSVGLPNVIAHGMYTMALAGEAIRNWVGSEKSLTEL</sequence>
<accession>A0A6J6CJV7</accession>
<dbReference type="SUPFAM" id="SSF54637">
    <property type="entry name" value="Thioesterase/thiol ester dehydrase-isomerase"/>
    <property type="match status" value="1"/>
</dbReference>
<name>A0A6J6CJV7_9ZZZZ</name>
<dbReference type="GO" id="GO:0004312">
    <property type="term" value="F:fatty acid synthase activity"/>
    <property type="evidence" value="ECO:0007669"/>
    <property type="project" value="InterPro"/>
</dbReference>
<organism evidence="2">
    <name type="scientific">freshwater metagenome</name>
    <dbReference type="NCBI Taxonomy" id="449393"/>
    <lineage>
        <taxon>unclassified sequences</taxon>
        <taxon>metagenomes</taxon>
        <taxon>ecological metagenomes</taxon>
    </lineage>
</organism>
<dbReference type="InterPro" id="IPR003965">
    <property type="entry name" value="Fatty_acid_synthase"/>
</dbReference>
<dbReference type="PANTHER" id="PTHR43841:SF3">
    <property type="entry name" value="(3R)-HYDROXYACYL-ACP DEHYDRATASE SUBUNIT HADB"/>
    <property type="match status" value="1"/>
</dbReference>
<gene>
    <name evidence="2" type="ORF">UFOPK1506_00485</name>
</gene>